<dbReference type="Pfam" id="PF02801">
    <property type="entry name" value="Ketoacyl-synt_C"/>
    <property type="match status" value="1"/>
</dbReference>
<comment type="subunit">
    <text evidence="3">Homodimer.</text>
</comment>
<evidence type="ECO:0000313" key="20">
    <source>
        <dbReference type="EMBL" id="KAL2653486.1"/>
    </source>
</evidence>
<dbReference type="Proteomes" id="UP001605036">
    <property type="component" value="Unassembled WGS sequence"/>
</dbReference>
<comment type="subcellular location">
    <subcellularLocation>
        <location evidence="1">Plastid</location>
        <location evidence="1">Chloroplast</location>
    </subcellularLocation>
</comment>
<evidence type="ECO:0000256" key="18">
    <source>
        <dbReference type="RuleBase" id="RU003694"/>
    </source>
</evidence>
<dbReference type="NCBIfam" id="NF005589">
    <property type="entry name" value="PRK07314.1"/>
    <property type="match status" value="1"/>
</dbReference>
<dbReference type="NCBIfam" id="NF004970">
    <property type="entry name" value="PRK06333.1"/>
    <property type="match status" value="1"/>
</dbReference>
<evidence type="ECO:0000256" key="7">
    <source>
        <dbReference type="ARBA" id="ARBA00022640"/>
    </source>
</evidence>
<evidence type="ECO:0000313" key="21">
    <source>
        <dbReference type="Proteomes" id="UP001605036"/>
    </source>
</evidence>
<evidence type="ECO:0000256" key="9">
    <source>
        <dbReference type="ARBA" id="ARBA00022832"/>
    </source>
</evidence>
<evidence type="ECO:0000256" key="2">
    <source>
        <dbReference type="ARBA" id="ARBA00008467"/>
    </source>
</evidence>
<dbReference type="SMART" id="SM00825">
    <property type="entry name" value="PKS_KS"/>
    <property type="match status" value="1"/>
</dbReference>
<dbReference type="NCBIfam" id="TIGR03150">
    <property type="entry name" value="fabF"/>
    <property type="match status" value="1"/>
</dbReference>
<protein>
    <recommendedName>
        <fullName evidence="17">3-oxoacyl-[acyl-carrier-protein] synthase I, chloroplastic</fullName>
        <ecNumber evidence="4">2.3.1.41</ecNumber>
    </recommendedName>
    <alternativeName>
        <fullName evidence="14">Beta-ketoacyl-ACP synthase I</fullName>
    </alternativeName>
</protein>
<evidence type="ECO:0000256" key="12">
    <source>
        <dbReference type="ARBA" id="ARBA00023160"/>
    </source>
</evidence>
<dbReference type="CDD" id="cd00834">
    <property type="entry name" value="KAS_I_II"/>
    <property type="match status" value="1"/>
</dbReference>
<dbReference type="EMBL" id="JBHFFA010000001">
    <property type="protein sequence ID" value="KAL2653486.1"/>
    <property type="molecule type" value="Genomic_DNA"/>
</dbReference>
<evidence type="ECO:0000256" key="13">
    <source>
        <dbReference type="ARBA" id="ARBA00023315"/>
    </source>
</evidence>
<accession>A0ABD1ZRP6</accession>
<sequence length="575" mass="61866">MNWEPSLQRRKGTFCYGQLATNPPGDRESGKRGRLRFILLDRHFLEGAMAAASAVVGATFQGLRAVDGQRLSEVSLLKERNVWTSSAQLRFGCRRAGVRAMAATVTAPKRETDPKKRVVITGMGVVSVFGNDVDVFYDKLLEGQSGISLIDRFDASTFPTKFGGQIRGFSSQGYIDGKNDRRLDDCLRYCLVSGQKALEHAGLGKENLNQIDKQRVGVLVGTGMGGLSVFSDGVQALIEKGYKRITPFFIPYAITNMASALLAIELGLMGPNYSISTACATSNYCFYAAANHIRRGEADIMIAGGTEAAIIPVGLGGFVACRALSTRNDDPQTASRPWDKDREGFVMGEGAGVLIMESLEHALKRGAPILAEYLGGAVNCDAYHMTDPRADGLGVSSCIERSLEDAGVSPEEVNYINAHATSTIVGDLAEVNALKKVFKDSSEIKMNATKSMIGHCLGAAGGLEAIATVKAINTGWLHPTINQFNPEEAVTFDTVPNVKKQHDVHLSPTLLGLEVTTPVLFLARTTGYGQITFRCGSETTAAVVAANIGDVHLRFFYSWQAFGQIPGLVVKCKFA</sequence>
<evidence type="ECO:0000256" key="8">
    <source>
        <dbReference type="ARBA" id="ARBA00022679"/>
    </source>
</evidence>
<comment type="catalytic activity">
    <reaction evidence="15">
        <text>a fatty acyl-[ACP] + malonyl-[ACP] + H(+) = a 3-oxoacyl-[ACP] + holo-[ACP] + CO2</text>
        <dbReference type="Rhea" id="RHEA:22836"/>
        <dbReference type="Rhea" id="RHEA-COMP:9623"/>
        <dbReference type="Rhea" id="RHEA-COMP:9685"/>
        <dbReference type="Rhea" id="RHEA-COMP:9916"/>
        <dbReference type="Rhea" id="RHEA-COMP:14125"/>
        <dbReference type="ChEBI" id="CHEBI:15378"/>
        <dbReference type="ChEBI" id="CHEBI:16526"/>
        <dbReference type="ChEBI" id="CHEBI:64479"/>
        <dbReference type="ChEBI" id="CHEBI:78449"/>
        <dbReference type="ChEBI" id="CHEBI:78776"/>
        <dbReference type="ChEBI" id="CHEBI:138651"/>
        <dbReference type="EC" id="2.3.1.41"/>
    </reaction>
</comment>
<keyword evidence="9" id="KW-0276">Fatty acid metabolism</keyword>
<dbReference type="GO" id="GO:0006633">
    <property type="term" value="P:fatty acid biosynthetic process"/>
    <property type="evidence" value="ECO:0007669"/>
    <property type="project" value="UniProtKB-KW"/>
</dbReference>
<proteinExistence type="inferred from homology"/>
<dbReference type="PANTHER" id="PTHR11712:SF336">
    <property type="entry name" value="3-OXOACYL-[ACYL-CARRIER-PROTEIN] SYNTHASE, MITOCHONDRIAL"/>
    <property type="match status" value="1"/>
</dbReference>
<evidence type="ECO:0000256" key="3">
    <source>
        <dbReference type="ARBA" id="ARBA00011738"/>
    </source>
</evidence>
<dbReference type="AlphaFoldDB" id="A0ABD1ZRP6"/>
<dbReference type="InterPro" id="IPR014031">
    <property type="entry name" value="Ketoacyl_synth_C"/>
</dbReference>
<dbReference type="InterPro" id="IPR020841">
    <property type="entry name" value="PKS_Beta-ketoAc_synthase_dom"/>
</dbReference>
<dbReference type="Gene3D" id="3.40.47.10">
    <property type="match status" value="1"/>
</dbReference>
<keyword evidence="13" id="KW-0012">Acyltransferase</keyword>
<dbReference type="InterPro" id="IPR014030">
    <property type="entry name" value="Ketoacyl_synth_N"/>
</dbReference>
<dbReference type="InterPro" id="IPR018201">
    <property type="entry name" value="Ketoacyl_synth_AS"/>
</dbReference>
<organism evidence="20 21">
    <name type="scientific">Riccia fluitans</name>
    <dbReference type="NCBI Taxonomy" id="41844"/>
    <lineage>
        <taxon>Eukaryota</taxon>
        <taxon>Viridiplantae</taxon>
        <taxon>Streptophyta</taxon>
        <taxon>Embryophyta</taxon>
        <taxon>Marchantiophyta</taxon>
        <taxon>Marchantiopsida</taxon>
        <taxon>Marchantiidae</taxon>
        <taxon>Marchantiales</taxon>
        <taxon>Ricciaceae</taxon>
        <taxon>Riccia</taxon>
    </lineage>
</organism>
<dbReference type="Pfam" id="PF00109">
    <property type="entry name" value="ketoacyl-synt"/>
    <property type="match status" value="1"/>
</dbReference>
<dbReference type="InterPro" id="IPR016039">
    <property type="entry name" value="Thiolase-like"/>
</dbReference>
<dbReference type="InterPro" id="IPR017568">
    <property type="entry name" value="3-oxoacyl-ACP_synth-2"/>
</dbReference>
<dbReference type="PANTHER" id="PTHR11712">
    <property type="entry name" value="POLYKETIDE SYNTHASE-RELATED"/>
    <property type="match status" value="1"/>
</dbReference>
<evidence type="ECO:0000256" key="6">
    <source>
        <dbReference type="ARBA" id="ARBA00022528"/>
    </source>
</evidence>
<keyword evidence="5" id="KW-0444">Lipid biosynthesis</keyword>
<dbReference type="PROSITE" id="PS00606">
    <property type="entry name" value="KS3_1"/>
    <property type="match status" value="1"/>
</dbReference>
<comment type="caution">
    <text evidence="20">The sequence shown here is derived from an EMBL/GenBank/DDBJ whole genome shotgun (WGS) entry which is preliminary data.</text>
</comment>
<keyword evidence="7" id="KW-0934">Plastid</keyword>
<dbReference type="GO" id="GO:0004315">
    <property type="term" value="F:3-oxoacyl-[acyl-carrier-protein] synthase activity"/>
    <property type="evidence" value="ECO:0007669"/>
    <property type="project" value="UniProtKB-EC"/>
</dbReference>
<keyword evidence="8 18" id="KW-0808">Transferase</keyword>
<evidence type="ECO:0000256" key="1">
    <source>
        <dbReference type="ARBA" id="ARBA00004229"/>
    </source>
</evidence>
<keyword evidence="11" id="KW-0443">Lipid metabolism</keyword>
<reference evidence="20 21" key="1">
    <citation type="submission" date="2024-09" db="EMBL/GenBank/DDBJ databases">
        <title>Chromosome-scale assembly of Riccia fluitans.</title>
        <authorList>
            <person name="Paukszto L."/>
            <person name="Sawicki J."/>
            <person name="Karawczyk K."/>
            <person name="Piernik-Szablinska J."/>
            <person name="Szczecinska M."/>
            <person name="Mazdziarz M."/>
        </authorList>
    </citation>
    <scope>NUCLEOTIDE SEQUENCE [LARGE SCALE GENOMIC DNA]</scope>
    <source>
        <strain evidence="20">Rf_01</strain>
        <tissue evidence="20">Aerial parts of the thallus</tissue>
    </source>
</reference>
<keyword evidence="6" id="KW-0150">Chloroplast</keyword>
<keyword evidence="21" id="KW-1185">Reference proteome</keyword>
<evidence type="ECO:0000256" key="10">
    <source>
        <dbReference type="ARBA" id="ARBA00022946"/>
    </source>
</evidence>
<evidence type="ECO:0000256" key="14">
    <source>
        <dbReference type="ARBA" id="ARBA00042143"/>
    </source>
</evidence>
<dbReference type="PROSITE" id="PS52004">
    <property type="entry name" value="KS3_2"/>
    <property type="match status" value="1"/>
</dbReference>
<evidence type="ECO:0000256" key="11">
    <source>
        <dbReference type="ARBA" id="ARBA00023098"/>
    </source>
</evidence>
<evidence type="ECO:0000256" key="5">
    <source>
        <dbReference type="ARBA" id="ARBA00022516"/>
    </source>
</evidence>
<evidence type="ECO:0000256" key="15">
    <source>
        <dbReference type="ARBA" id="ARBA00049541"/>
    </source>
</evidence>
<keyword evidence="10" id="KW-0809">Transit peptide</keyword>
<comment type="similarity">
    <text evidence="2 18">Belongs to the thiolase-like superfamily. Beta-ketoacyl-ACP synthases family.</text>
</comment>
<name>A0ABD1ZRP6_9MARC</name>
<feature type="domain" description="Ketosynthase family 3 (KS3)" evidence="19">
    <location>
        <begin position="115"/>
        <end position="524"/>
    </location>
</feature>
<evidence type="ECO:0000256" key="16">
    <source>
        <dbReference type="ARBA" id="ARBA00058711"/>
    </source>
</evidence>
<dbReference type="InterPro" id="IPR000794">
    <property type="entry name" value="Beta-ketoacyl_synthase"/>
</dbReference>
<keyword evidence="12" id="KW-0275">Fatty acid biosynthesis</keyword>
<dbReference type="SUPFAM" id="SSF53901">
    <property type="entry name" value="Thiolase-like"/>
    <property type="match status" value="2"/>
</dbReference>
<evidence type="ECO:0000259" key="19">
    <source>
        <dbReference type="PROSITE" id="PS52004"/>
    </source>
</evidence>
<dbReference type="FunFam" id="3.40.47.10:FF:000027">
    <property type="entry name" value="3-oxoacyl-[acyl-carrier-protein] synthase 2"/>
    <property type="match status" value="1"/>
</dbReference>
<comment type="function">
    <text evidence="16">Catalyzes the condensation reaction of fatty acid synthesis by the addition to an acyl acceptor of two carbons from malonyl-ACP. Specific for elongation from C-10 to unsaturated C-16 and C-18 fatty acids.</text>
</comment>
<gene>
    <name evidence="20" type="ORF">R1flu_021614</name>
</gene>
<evidence type="ECO:0000256" key="4">
    <source>
        <dbReference type="ARBA" id="ARBA00013191"/>
    </source>
</evidence>
<evidence type="ECO:0000256" key="17">
    <source>
        <dbReference type="ARBA" id="ARBA00074204"/>
    </source>
</evidence>
<dbReference type="EC" id="2.3.1.41" evidence="4"/>
<dbReference type="GO" id="GO:0009507">
    <property type="term" value="C:chloroplast"/>
    <property type="evidence" value="ECO:0007669"/>
    <property type="project" value="UniProtKB-SubCell"/>
</dbReference>